<gene>
    <name evidence="1" type="ORF">GCM10009606_42320</name>
</gene>
<name>A0ABP4F7H3_9ACTN</name>
<dbReference type="EMBL" id="BAAAJE010000026">
    <property type="protein sequence ID" value="GAA1159744.1"/>
    <property type="molecule type" value="Genomic_DNA"/>
</dbReference>
<reference evidence="2" key="1">
    <citation type="journal article" date="2019" name="Int. J. Syst. Evol. Microbiol.">
        <title>The Global Catalogue of Microorganisms (GCM) 10K type strain sequencing project: providing services to taxonomists for standard genome sequencing and annotation.</title>
        <authorList>
            <consortium name="The Broad Institute Genomics Platform"/>
            <consortium name="The Broad Institute Genome Sequencing Center for Infectious Disease"/>
            <person name="Wu L."/>
            <person name="Ma J."/>
        </authorList>
    </citation>
    <scope>NUCLEOTIDE SEQUENCE [LARGE SCALE GENOMIC DNA]</scope>
    <source>
        <strain evidence="2">JCM 11813</strain>
    </source>
</reference>
<evidence type="ECO:0000313" key="1">
    <source>
        <dbReference type="EMBL" id="GAA1159744.1"/>
    </source>
</evidence>
<evidence type="ECO:0008006" key="3">
    <source>
        <dbReference type="Google" id="ProtNLM"/>
    </source>
</evidence>
<keyword evidence="2" id="KW-1185">Reference proteome</keyword>
<protein>
    <recommendedName>
        <fullName evidence="3">Phosphodiesterase</fullName>
    </recommendedName>
</protein>
<dbReference type="Proteomes" id="UP001499979">
    <property type="component" value="Unassembled WGS sequence"/>
</dbReference>
<proteinExistence type="predicted"/>
<evidence type="ECO:0000313" key="2">
    <source>
        <dbReference type="Proteomes" id="UP001499979"/>
    </source>
</evidence>
<comment type="caution">
    <text evidence="1">The sequence shown here is derived from an EMBL/GenBank/DDBJ whole genome shotgun (WGS) entry which is preliminary data.</text>
</comment>
<sequence length="213" mass="22567">MPILTRAASSVGGGVLAAATGGLAALRRARKPLHPSGEVLAARVFRNGSAEPSGVAWLDEAGQDDAVVRLSRAIGLAGPLPDIHGLAVRVQLDGGYGDLLFATTGRGPVSRFVLVPSRGSRSQPMTTLLPYRTEAGPLVLSAEPVGVEAFELSWARPTGDWQPFGSLRLSTRRVPEEISFDPVVHQLPGLDQYPSVRRLREPAYATARGSRSD</sequence>
<accession>A0ABP4F7H3</accession>
<organism evidence="1 2">
    <name type="scientific">Nocardioides aquiterrae</name>
    <dbReference type="NCBI Taxonomy" id="203799"/>
    <lineage>
        <taxon>Bacteria</taxon>
        <taxon>Bacillati</taxon>
        <taxon>Actinomycetota</taxon>
        <taxon>Actinomycetes</taxon>
        <taxon>Propionibacteriales</taxon>
        <taxon>Nocardioidaceae</taxon>
        <taxon>Nocardioides</taxon>
    </lineage>
</organism>
<dbReference type="RefSeq" id="WP_343909951.1">
    <property type="nucleotide sequence ID" value="NZ_BAAAJE010000026.1"/>
</dbReference>